<dbReference type="SMART" id="SM00298">
    <property type="entry name" value="CHROMO"/>
    <property type="match status" value="1"/>
</dbReference>
<comment type="subcellular location">
    <subcellularLocation>
        <location evidence="1">Nucleus</location>
    </subcellularLocation>
</comment>
<accession>E9I4S1</accession>
<dbReference type="GO" id="GO:0005721">
    <property type="term" value="C:pericentric heterochromatin"/>
    <property type="evidence" value="ECO:0000318"/>
    <property type="project" value="GO_Central"/>
</dbReference>
<dbReference type="Pfam" id="PF00385">
    <property type="entry name" value="Chromo"/>
    <property type="match status" value="1"/>
</dbReference>
<dbReference type="InterPro" id="IPR016197">
    <property type="entry name" value="Chromo-like_dom_sf"/>
</dbReference>
<evidence type="ECO:0000259" key="3">
    <source>
        <dbReference type="PROSITE" id="PS50013"/>
    </source>
</evidence>
<proteinExistence type="predicted"/>
<dbReference type="EMBL" id="GL735165">
    <property type="protein sequence ID" value="EFX61009.1"/>
    <property type="molecule type" value="Genomic_DNA"/>
</dbReference>
<dbReference type="Proteomes" id="UP000000305">
    <property type="component" value="Unassembled WGS sequence"/>
</dbReference>
<dbReference type="GO" id="GO:0003682">
    <property type="term" value="F:chromatin binding"/>
    <property type="evidence" value="ECO:0000318"/>
    <property type="project" value="GO_Central"/>
</dbReference>
<dbReference type="SUPFAM" id="SSF54160">
    <property type="entry name" value="Chromo domain-like"/>
    <property type="match status" value="1"/>
</dbReference>
<gene>
    <name evidence="4" type="ORF">DAPPUDRAFT_122637</name>
</gene>
<evidence type="ECO:0000256" key="1">
    <source>
        <dbReference type="ARBA" id="ARBA00004123"/>
    </source>
</evidence>
<organism evidence="4 5">
    <name type="scientific">Daphnia pulex</name>
    <name type="common">Water flea</name>
    <dbReference type="NCBI Taxonomy" id="6669"/>
    <lineage>
        <taxon>Eukaryota</taxon>
        <taxon>Metazoa</taxon>
        <taxon>Ecdysozoa</taxon>
        <taxon>Arthropoda</taxon>
        <taxon>Crustacea</taxon>
        <taxon>Branchiopoda</taxon>
        <taxon>Diplostraca</taxon>
        <taxon>Cladocera</taxon>
        <taxon>Anomopoda</taxon>
        <taxon>Daphniidae</taxon>
        <taxon>Daphnia</taxon>
    </lineage>
</organism>
<evidence type="ECO:0000256" key="2">
    <source>
        <dbReference type="ARBA" id="ARBA00023242"/>
    </source>
</evidence>
<dbReference type="GO" id="GO:0031507">
    <property type="term" value="P:heterochromatin formation"/>
    <property type="evidence" value="ECO:0000318"/>
    <property type="project" value="GO_Central"/>
</dbReference>
<feature type="domain" description="Chromo" evidence="3">
    <location>
        <begin position="12"/>
        <end position="72"/>
    </location>
</feature>
<dbReference type="InterPro" id="IPR000953">
    <property type="entry name" value="Chromo/chromo_shadow_dom"/>
</dbReference>
<evidence type="ECO:0000313" key="5">
    <source>
        <dbReference type="Proteomes" id="UP000000305"/>
    </source>
</evidence>
<dbReference type="InterPro" id="IPR023780">
    <property type="entry name" value="Chromo_domain"/>
</dbReference>
<name>E9I4S1_DAPPU</name>
<dbReference type="InParanoid" id="E9I4S1"/>
<reference evidence="4 5" key="1">
    <citation type="journal article" date="2011" name="Science">
        <title>The ecoresponsive genome of Daphnia pulex.</title>
        <authorList>
            <person name="Colbourne J.K."/>
            <person name="Pfrender M.E."/>
            <person name="Gilbert D."/>
            <person name="Thomas W.K."/>
            <person name="Tucker A."/>
            <person name="Oakley T.H."/>
            <person name="Tokishita S."/>
            <person name="Aerts A."/>
            <person name="Arnold G.J."/>
            <person name="Basu M.K."/>
            <person name="Bauer D.J."/>
            <person name="Caceres C.E."/>
            <person name="Carmel L."/>
            <person name="Casola C."/>
            <person name="Choi J.H."/>
            <person name="Detter J.C."/>
            <person name="Dong Q."/>
            <person name="Dusheyko S."/>
            <person name="Eads B.D."/>
            <person name="Frohlich T."/>
            <person name="Geiler-Samerotte K.A."/>
            <person name="Gerlach D."/>
            <person name="Hatcher P."/>
            <person name="Jogdeo S."/>
            <person name="Krijgsveld J."/>
            <person name="Kriventseva E.V."/>
            <person name="Kultz D."/>
            <person name="Laforsch C."/>
            <person name="Lindquist E."/>
            <person name="Lopez J."/>
            <person name="Manak J.R."/>
            <person name="Muller J."/>
            <person name="Pangilinan J."/>
            <person name="Patwardhan R.P."/>
            <person name="Pitluck S."/>
            <person name="Pritham E.J."/>
            <person name="Rechtsteiner A."/>
            <person name="Rho M."/>
            <person name="Rogozin I.B."/>
            <person name="Sakarya O."/>
            <person name="Salamov A."/>
            <person name="Schaack S."/>
            <person name="Shapiro H."/>
            <person name="Shiga Y."/>
            <person name="Skalitzky C."/>
            <person name="Smith Z."/>
            <person name="Souvorov A."/>
            <person name="Sung W."/>
            <person name="Tang Z."/>
            <person name="Tsuchiya D."/>
            <person name="Tu H."/>
            <person name="Vos H."/>
            <person name="Wang M."/>
            <person name="Wolf Y.I."/>
            <person name="Yamagata H."/>
            <person name="Yamada T."/>
            <person name="Ye Y."/>
            <person name="Shaw J.R."/>
            <person name="Andrews J."/>
            <person name="Crease T.J."/>
            <person name="Tang H."/>
            <person name="Lucas S.M."/>
            <person name="Robertson H.M."/>
            <person name="Bork P."/>
            <person name="Koonin E.V."/>
            <person name="Zdobnov E.M."/>
            <person name="Grigoriev I.V."/>
            <person name="Lynch M."/>
            <person name="Boore J.L."/>
        </authorList>
    </citation>
    <scope>NUCLEOTIDE SEQUENCE [LARGE SCALE GENOMIC DNA]</scope>
</reference>
<dbReference type="HOGENOM" id="CLU_1751535_0_0_1"/>
<keyword evidence="2" id="KW-0539">Nucleus</keyword>
<dbReference type="Gene3D" id="2.40.50.40">
    <property type="match status" value="1"/>
</dbReference>
<dbReference type="PhylomeDB" id="E9I4S1"/>
<dbReference type="KEGG" id="dpx:DAPPUDRAFT_122637"/>
<dbReference type="GO" id="GO:0005634">
    <property type="term" value="C:nucleus"/>
    <property type="evidence" value="ECO:0007669"/>
    <property type="project" value="UniProtKB-SubCell"/>
</dbReference>
<dbReference type="PROSITE" id="PS00598">
    <property type="entry name" value="CHROMO_1"/>
    <property type="match status" value="1"/>
</dbReference>
<evidence type="ECO:0000313" key="4">
    <source>
        <dbReference type="EMBL" id="EFX61009.1"/>
    </source>
</evidence>
<dbReference type="OrthoDB" id="1918685at2759"/>
<dbReference type="InterPro" id="IPR051219">
    <property type="entry name" value="Heterochromatin_chromo-domain"/>
</dbReference>
<dbReference type="CDD" id="cd00024">
    <property type="entry name" value="CD_CSD"/>
    <property type="match status" value="1"/>
</dbReference>
<dbReference type="InterPro" id="IPR023779">
    <property type="entry name" value="Chromodomain_CS"/>
</dbReference>
<protein>
    <recommendedName>
        <fullName evidence="3">Chromo domain-containing protein</fullName>
    </recommendedName>
</protein>
<dbReference type="PROSITE" id="PS50013">
    <property type="entry name" value="CHROMO_2"/>
    <property type="match status" value="1"/>
</dbReference>
<dbReference type="AlphaFoldDB" id="E9I4S1"/>
<sequence>MASESAPGHDMFVVNQILDKGKYKNKTMYLIKWKGYSHAENTWEPDSHLHENCSDAIKKLRERNMGGKVKQLTDADVLHQRTATPHIFIDIDTIDEDIVEEQPDAVLLNAQLRWMHHEGFIRGMEYAASLSAASGPPSFAPTNTVIGRL</sequence>
<dbReference type="PANTHER" id="PTHR22812">
    <property type="entry name" value="CHROMOBOX PROTEIN"/>
    <property type="match status" value="1"/>
</dbReference>
<keyword evidence="5" id="KW-1185">Reference proteome</keyword>
<dbReference type="STRING" id="6669.E9I4S1"/>